<comment type="caution">
    <text evidence="11">The sequence shown here is derived from an EMBL/GenBank/DDBJ whole genome shotgun (WGS) entry which is preliminary data.</text>
</comment>
<evidence type="ECO:0000256" key="2">
    <source>
        <dbReference type="ARBA" id="ARBA00008417"/>
    </source>
</evidence>
<evidence type="ECO:0000256" key="8">
    <source>
        <dbReference type="ARBA" id="ARBA00023136"/>
    </source>
</evidence>
<evidence type="ECO:0000256" key="4">
    <source>
        <dbReference type="ARBA" id="ARBA00022448"/>
    </source>
</evidence>
<dbReference type="PANTHER" id="PTHR43823:SF3">
    <property type="entry name" value="MULTIDRUG EXPORT PROTEIN MEPA"/>
    <property type="match status" value="1"/>
</dbReference>
<keyword evidence="7 10" id="KW-1133">Transmembrane helix</keyword>
<feature type="transmembrane region" description="Helical" evidence="10">
    <location>
        <begin position="142"/>
        <end position="163"/>
    </location>
</feature>
<dbReference type="GO" id="GO:0015297">
    <property type="term" value="F:antiporter activity"/>
    <property type="evidence" value="ECO:0007669"/>
    <property type="project" value="InterPro"/>
</dbReference>
<evidence type="ECO:0000256" key="6">
    <source>
        <dbReference type="ARBA" id="ARBA00022692"/>
    </source>
</evidence>
<dbReference type="PIRSF" id="PIRSF006603">
    <property type="entry name" value="DinF"/>
    <property type="match status" value="1"/>
</dbReference>
<protein>
    <recommendedName>
        <fullName evidence="3">Multidrug export protein MepA</fullName>
    </recommendedName>
</protein>
<dbReference type="PATRIC" id="fig|742734.4.peg.4860"/>
<keyword evidence="9" id="KW-0046">Antibiotic resistance</keyword>
<keyword evidence="5" id="KW-1003">Cell membrane</keyword>
<dbReference type="CDD" id="cd13143">
    <property type="entry name" value="MATE_MepA_like"/>
    <property type="match status" value="1"/>
</dbReference>
<evidence type="ECO:0000256" key="1">
    <source>
        <dbReference type="ARBA" id="ARBA00004651"/>
    </source>
</evidence>
<dbReference type="NCBIfam" id="TIGR00797">
    <property type="entry name" value="matE"/>
    <property type="match status" value="1"/>
</dbReference>
<feature type="transmembrane region" description="Helical" evidence="10">
    <location>
        <begin position="320"/>
        <end position="350"/>
    </location>
</feature>
<dbReference type="OrthoDB" id="9811110at2"/>
<dbReference type="InterPro" id="IPR048279">
    <property type="entry name" value="MdtK-like"/>
</dbReference>
<dbReference type="RefSeq" id="WP_048930760.1">
    <property type="nucleotide sequence ID" value="NZ_KQ235882.1"/>
</dbReference>
<dbReference type="AlphaFoldDB" id="A0A0J9BV62"/>
<dbReference type="GeneID" id="93163879"/>
<dbReference type="Proteomes" id="UP000037392">
    <property type="component" value="Unassembled WGS sequence"/>
</dbReference>
<dbReference type="GO" id="GO:0046677">
    <property type="term" value="P:response to antibiotic"/>
    <property type="evidence" value="ECO:0007669"/>
    <property type="project" value="UniProtKB-KW"/>
</dbReference>
<feature type="transmembrane region" description="Helical" evidence="10">
    <location>
        <begin position="99"/>
        <end position="122"/>
    </location>
</feature>
<gene>
    <name evidence="11" type="ORF">HMPREF9470_04532</name>
</gene>
<dbReference type="GO" id="GO:0005886">
    <property type="term" value="C:plasma membrane"/>
    <property type="evidence" value="ECO:0007669"/>
    <property type="project" value="UniProtKB-SubCell"/>
</dbReference>
<feature type="transmembrane region" description="Helical" evidence="10">
    <location>
        <begin position="170"/>
        <end position="194"/>
    </location>
</feature>
<dbReference type="EMBL" id="ADLK01000032">
    <property type="protein sequence ID" value="KMW16094.1"/>
    <property type="molecule type" value="Genomic_DNA"/>
</dbReference>
<keyword evidence="8 10" id="KW-0472">Membrane</keyword>
<proteinExistence type="inferred from homology"/>
<evidence type="ECO:0000256" key="10">
    <source>
        <dbReference type="SAM" id="Phobius"/>
    </source>
</evidence>
<organism evidence="11 12">
    <name type="scientific">[Clostridium] citroniae WAL-19142</name>
    <dbReference type="NCBI Taxonomy" id="742734"/>
    <lineage>
        <taxon>Bacteria</taxon>
        <taxon>Bacillati</taxon>
        <taxon>Bacillota</taxon>
        <taxon>Clostridia</taxon>
        <taxon>Lachnospirales</taxon>
        <taxon>Lachnospiraceae</taxon>
        <taxon>Enterocloster</taxon>
    </lineage>
</organism>
<reference evidence="11 12" key="1">
    <citation type="submission" date="2011-04" db="EMBL/GenBank/DDBJ databases">
        <title>The Genome Sequence of Clostridium citroniae WAL-19142.</title>
        <authorList>
            <consortium name="The Broad Institute Genome Sequencing Platform"/>
            <person name="Earl A."/>
            <person name="Ward D."/>
            <person name="Feldgarden M."/>
            <person name="Gevers D."/>
            <person name="Warren Y.A."/>
            <person name="Tyrrell K.L."/>
            <person name="Citron D.M."/>
            <person name="Goldstein E.J."/>
            <person name="Daigneault M."/>
            <person name="Allen-Vercoe E."/>
            <person name="Young S.K."/>
            <person name="Zeng Q."/>
            <person name="Gargeya S."/>
            <person name="Fitzgerald M."/>
            <person name="Haas B."/>
            <person name="Abouelleil A."/>
            <person name="Alvarado L."/>
            <person name="Arachchi H.M."/>
            <person name="Berlin A."/>
            <person name="Brown A."/>
            <person name="Chapman S.B."/>
            <person name="Chen Z."/>
            <person name="Dunbar C."/>
            <person name="Freedman E."/>
            <person name="Gearin G."/>
            <person name="Gellesch M."/>
            <person name="Goldberg J."/>
            <person name="Griggs A."/>
            <person name="Gujja S."/>
            <person name="Heilman E.R."/>
            <person name="Heiman D."/>
            <person name="Howarth C."/>
            <person name="Larson L."/>
            <person name="Lui A."/>
            <person name="MacDonald P.J."/>
            <person name="Mehta T."/>
            <person name="Montmayeur A."/>
            <person name="Murphy C."/>
            <person name="Neiman D."/>
            <person name="Pearson M."/>
            <person name="Priest M."/>
            <person name="Roberts A."/>
            <person name="Saif S."/>
            <person name="Shea T."/>
            <person name="Shenoy N."/>
            <person name="Sisk P."/>
            <person name="Stolte C."/>
            <person name="Sykes S."/>
            <person name="White J."/>
            <person name="Yandava C."/>
            <person name="Wortman J."/>
            <person name="Nusbaum C."/>
            <person name="Birren B."/>
        </authorList>
    </citation>
    <scope>NUCLEOTIDE SEQUENCE [LARGE SCALE GENOMIC DNA]</scope>
    <source>
        <strain evidence="11 12">WAL-19142</strain>
    </source>
</reference>
<feature type="transmembrane region" description="Helical" evidence="10">
    <location>
        <begin position="356"/>
        <end position="378"/>
    </location>
</feature>
<comment type="subcellular location">
    <subcellularLocation>
        <location evidence="1">Cell membrane</location>
        <topology evidence="1">Multi-pass membrane protein</topology>
    </subcellularLocation>
</comment>
<accession>A0A0J9BV62</accession>
<evidence type="ECO:0000256" key="7">
    <source>
        <dbReference type="ARBA" id="ARBA00022989"/>
    </source>
</evidence>
<evidence type="ECO:0000256" key="9">
    <source>
        <dbReference type="ARBA" id="ARBA00023251"/>
    </source>
</evidence>
<dbReference type="PANTHER" id="PTHR43823">
    <property type="entry name" value="SPORULATION PROTEIN YKVU"/>
    <property type="match status" value="1"/>
</dbReference>
<dbReference type="InterPro" id="IPR002528">
    <property type="entry name" value="MATE_fam"/>
</dbReference>
<evidence type="ECO:0000256" key="5">
    <source>
        <dbReference type="ARBA" id="ARBA00022475"/>
    </source>
</evidence>
<keyword evidence="6 10" id="KW-0812">Transmembrane</keyword>
<feature type="transmembrane region" description="Helical" evidence="10">
    <location>
        <begin position="22"/>
        <end position="43"/>
    </location>
</feature>
<feature type="transmembrane region" description="Helical" evidence="10">
    <location>
        <begin position="55"/>
        <end position="78"/>
    </location>
</feature>
<keyword evidence="4" id="KW-0813">Transport</keyword>
<comment type="similarity">
    <text evidence="2">Belongs to the multi antimicrobial extrusion (MATE) (TC 2.A.66.1) family. MepA subfamily.</text>
</comment>
<dbReference type="GO" id="GO:0042910">
    <property type="term" value="F:xenobiotic transmembrane transporter activity"/>
    <property type="evidence" value="ECO:0007669"/>
    <property type="project" value="InterPro"/>
</dbReference>
<dbReference type="InterPro" id="IPR045070">
    <property type="entry name" value="MATE_MepA-like"/>
</dbReference>
<name>A0A0J9BV62_9FIRM</name>
<evidence type="ECO:0000256" key="3">
    <source>
        <dbReference type="ARBA" id="ARBA00022106"/>
    </source>
</evidence>
<dbReference type="Pfam" id="PF01554">
    <property type="entry name" value="MatE"/>
    <property type="match status" value="2"/>
</dbReference>
<evidence type="ECO:0000313" key="11">
    <source>
        <dbReference type="EMBL" id="KMW16094.1"/>
    </source>
</evidence>
<evidence type="ECO:0000313" key="12">
    <source>
        <dbReference type="Proteomes" id="UP000037392"/>
    </source>
</evidence>
<feature type="transmembrane region" description="Helical" evidence="10">
    <location>
        <begin position="200"/>
        <end position="220"/>
    </location>
</feature>
<feature type="transmembrane region" description="Helical" evidence="10">
    <location>
        <begin position="403"/>
        <end position="422"/>
    </location>
</feature>
<dbReference type="InterPro" id="IPR051327">
    <property type="entry name" value="MATE_MepA_subfamily"/>
</dbReference>
<sequence>MGMNEGENERYDMLVNGDIRKVVPRLAVPTIISMMVSSIYNMADTFFVSQLGTSASGAVGIIFSAMAIIQALSFTIGMGTGNHMARCLGAGRTKEGETAVSVAFFTGMILGTCLGFVCLLHIDQIVMLLGATETIKPYAVEYARYIFIATPFMMCSFIMNNLLRLQGLAAFAMIGITAGGILNIALDPLFIFGLNLGTSGAAIATGLSQFISFCILLAQCNRRKGCIPIRLRNFRPSLSLYGKIIYGGMPSLTRQGMASIATIVLNTTAHPFGDAAIAAMAIVNRLVYFINSAVIGFGQGFQPVCAFSYGAKKYARVRQAYIFCVKFTTCILIVICAGVFLISGHVISLFRRDDPAVIAIGTLALRLQLITMWFNGFLTMSNMMSQSIGYGFRATLLSISRQGLFLIPILLLAAHFLGLLGIQAAQPIADVCTLVLTAFIIHGIFQSFPQEPQEVRDIQGFQGVRS</sequence>